<dbReference type="SUPFAM" id="SSF51206">
    <property type="entry name" value="cAMP-binding domain-like"/>
    <property type="match status" value="2"/>
</dbReference>
<organism evidence="2 3">
    <name type="scientific">Reichenbachiella ulvae</name>
    <dbReference type="NCBI Taxonomy" id="2980104"/>
    <lineage>
        <taxon>Bacteria</taxon>
        <taxon>Pseudomonadati</taxon>
        <taxon>Bacteroidota</taxon>
        <taxon>Cytophagia</taxon>
        <taxon>Cytophagales</taxon>
        <taxon>Reichenbachiellaceae</taxon>
        <taxon>Reichenbachiella</taxon>
    </lineage>
</organism>
<gene>
    <name evidence="2" type="ORF">N7U62_11190</name>
</gene>
<dbReference type="EMBL" id="JAOYOD010000001">
    <property type="protein sequence ID" value="MCV9387232.1"/>
    <property type="molecule type" value="Genomic_DNA"/>
</dbReference>
<dbReference type="Gene3D" id="2.60.120.10">
    <property type="entry name" value="Jelly Rolls"/>
    <property type="match status" value="2"/>
</dbReference>
<dbReference type="InterPro" id="IPR000595">
    <property type="entry name" value="cNMP-bd_dom"/>
</dbReference>
<dbReference type="RefSeq" id="WP_264138058.1">
    <property type="nucleotide sequence ID" value="NZ_JAOYOD010000001.1"/>
</dbReference>
<proteinExistence type="predicted"/>
<dbReference type="CDD" id="cd00038">
    <property type="entry name" value="CAP_ED"/>
    <property type="match status" value="1"/>
</dbReference>
<sequence length="650" mass="74485">MHFEIIAINLFNFYKKSSVTTLDSVFAKAEKATYKKGEKLAGQFEKTHYYFLLQEGEVSVFSFLGSDKRRVELGRYKAVNSPLGLDVMNEPFRHDSTIEAYSDTVTVLRWERKALNAYLEKNIDKAILFYEMINTNALTLIKESSYLFANTAMISKTSNPNQKASKGYDSPLGFTEDDLVVFLLQSPFFEIFEEEDLRALSKFFVRKQYKVGNIIDLQDEVSKGVNLLRVGDIRFSRYNEEGKYKVSLRAISTPGYLLGPSGFLGAENVMTTKAKKDSVILHLPYDALKNLSNKRPEFALNLQKRISWLINNQLRGLRARLISAQFNEEVTVATNLIESNRTSLSLNSPLHKVPHLLSFKHTITDGLSILHHVELNGGGIEKNIASLCLDNLHDTQREVNFYESLQDIYNAVVSAPAIMMPDKVNRECIKLSQKTFELASTFVKGKELIPETPGHLFIYNHILNPPYYALPNQFQINLDCQLLSTIVADAYNEEVLMKIVRSGREIEHGHQTYYERLGYINAYTEASEGTDSFEKNERVSDQIEEFLTEFNNVLIAPEHTAYATEQSPGVFNPDVFERILEMEREPLIVPVVMANFDKRIRNNKFACEIKEPFLLSQKMQEWCINSVDAFLSEYRKEYKNYVKELSEATQ</sequence>
<keyword evidence="3" id="KW-1185">Reference proteome</keyword>
<protein>
    <recommendedName>
        <fullName evidence="1">Cyclic nucleotide-binding domain-containing protein</fullName>
    </recommendedName>
</protein>
<comment type="caution">
    <text evidence="2">The sequence shown here is derived from an EMBL/GenBank/DDBJ whole genome shotgun (WGS) entry which is preliminary data.</text>
</comment>
<accession>A0ABT3CUF9</accession>
<name>A0ABT3CUF9_9BACT</name>
<dbReference type="PROSITE" id="PS50042">
    <property type="entry name" value="CNMP_BINDING_3"/>
    <property type="match status" value="1"/>
</dbReference>
<dbReference type="InterPro" id="IPR018490">
    <property type="entry name" value="cNMP-bd_dom_sf"/>
</dbReference>
<dbReference type="InterPro" id="IPR014710">
    <property type="entry name" value="RmlC-like_jellyroll"/>
</dbReference>
<feature type="domain" description="Cyclic nucleotide-binding" evidence="1">
    <location>
        <begin position="13"/>
        <end position="61"/>
    </location>
</feature>
<dbReference type="Proteomes" id="UP001300692">
    <property type="component" value="Unassembled WGS sequence"/>
</dbReference>
<reference evidence="2 3" key="1">
    <citation type="submission" date="2022-10" db="EMBL/GenBank/DDBJ databases">
        <title>Comparative genomics and taxonomic characterization of three novel marine species of genus Reichenbachiella exhibiting antioxidant and polysaccharide degradation activities.</title>
        <authorList>
            <person name="Muhammad N."/>
            <person name="Lee Y.-J."/>
            <person name="Ko J."/>
            <person name="Kim S.-G."/>
        </authorList>
    </citation>
    <scope>NUCLEOTIDE SEQUENCE [LARGE SCALE GENOMIC DNA]</scope>
    <source>
        <strain evidence="2 3">ABR2-5</strain>
    </source>
</reference>
<evidence type="ECO:0000313" key="3">
    <source>
        <dbReference type="Proteomes" id="UP001300692"/>
    </source>
</evidence>
<evidence type="ECO:0000313" key="2">
    <source>
        <dbReference type="EMBL" id="MCV9387232.1"/>
    </source>
</evidence>
<evidence type="ECO:0000259" key="1">
    <source>
        <dbReference type="PROSITE" id="PS50042"/>
    </source>
</evidence>